<evidence type="ECO:0000313" key="4">
    <source>
        <dbReference type="Proteomes" id="UP000095767"/>
    </source>
</evidence>
<dbReference type="Proteomes" id="UP000095767">
    <property type="component" value="Unassembled WGS sequence"/>
</dbReference>
<dbReference type="PANTHER" id="PTHR31672">
    <property type="entry name" value="BNACNNG10540D PROTEIN"/>
    <property type="match status" value="1"/>
</dbReference>
<proteinExistence type="predicted"/>
<sequence length="300" mass="32675">MALPDDAVAEVLSRLPPRSIARCRAVCRAWNALASNPSVDRALAERRPAVVTTILKDCDRWQDLDDDRPDDVVRIEHFRGRWHPDIHNTEPCPQALSLDDMTVSTAAFRSWDGVLCTRVFPRKPRPGAATDYCMLWNPLTDACAVVSAPSAADQGRIIGGYAHPVTGRFHLLHSTDVTVSGDRDLMAPITVRILRVGDDDTGWREVSLPKSKTISMKGEWHRSVSLHGNLQWLVQPADSGKVKLLVFGTVREEFRFMAAAPEHPGAGPNDGTVARCAGRQALHPGPHPAAARGPGVMGAG</sequence>
<feature type="domain" description="F-box" evidence="2">
    <location>
        <begin position="1"/>
        <end position="46"/>
    </location>
</feature>
<name>A0A1E5VWR1_9POAL</name>
<dbReference type="PANTHER" id="PTHR31672:SF2">
    <property type="entry name" value="F-BOX DOMAIN-CONTAINING PROTEIN"/>
    <property type="match status" value="1"/>
</dbReference>
<dbReference type="EMBL" id="LWDX02027351">
    <property type="protein sequence ID" value="OEL29545.1"/>
    <property type="molecule type" value="Genomic_DNA"/>
</dbReference>
<gene>
    <name evidence="3" type="ORF">BAE44_0009443</name>
</gene>
<dbReference type="PROSITE" id="PS50181">
    <property type="entry name" value="FBOX"/>
    <property type="match status" value="1"/>
</dbReference>
<dbReference type="Pfam" id="PF12937">
    <property type="entry name" value="F-box-like"/>
    <property type="match status" value="1"/>
</dbReference>
<dbReference type="SUPFAM" id="SSF81383">
    <property type="entry name" value="F-box domain"/>
    <property type="match status" value="1"/>
</dbReference>
<keyword evidence="4" id="KW-1185">Reference proteome</keyword>
<dbReference type="AlphaFoldDB" id="A0A1E5VWR1"/>
<dbReference type="SMART" id="SM00256">
    <property type="entry name" value="FBOX"/>
    <property type="match status" value="1"/>
</dbReference>
<organism evidence="3 4">
    <name type="scientific">Dichanthelium oligosanthes</name>
    <dbReference type="NCBI Taxonomy" id="888268"/>
    <lineage>
        <taxon>Eukaryota</taxon>
        <taxon>Viridiplantae</taxon>
        <taxon>Streptophyta</taxon>
        <taxon>Embryophyta</taxon>
        <taxon>Tracheophyta</taxon>
        <taxon>Spermatophyta</taxon>
        <taxon>Magnoliopsida</taxon>
        <taxon>Liliopsida</taxon>
        <taxon>Poales</taxon>
        <taxon>Poaceae</taxon>
        <taxon>PACMAD clade</taxon>
        <taxon>Panicoideae</taxon>
        <taxon>Panicodae</taxon>
        <taxon>Paniceae</taxon>
        <taxon>Dichantheliinae</taxon>
        <taxon>Dichanthelium</taxon>
    </lineage>
</organism>
<dbReference type="OrthoDB" id="587254at2759"/>
<evidence type="ECO:0000313" key="3">
    <source>
        <dbReference type="EMBL" id="OEL29545.1"/>
    </source>
</evidence>
<comment type="caution">
    <text evidence="3">The sequence shown here is derived from an EMBL/GenBank/DDBJ whole genome shotgun (WGS) entry which is preliminary data.</text>
</comment>
<evidence type="ECO:0000259" key="2">
    <source>
        <dbReference type="PROSITE" id="PS50181"/>
    </source>
</evidence>
<dbReference type="InterPro" id="IPR050796">
    <property type="entry name" value="SCF_F-box_component"/>
</dbReference>
<protein>
    <recommendedName>
        <fullName evidence="2">F-box domain-containing protein</fullName>
    </recommendedName>
</protein>
<dbReference type="Gene3D" id="1.20.1280.50">
    <property type="match status" value="1"/>
</dbReference>
<evidence type="ECO:0000256" key="1">
    <source>
        <dbReference type="SAM" id="MobiDB-lite"/>
    </source>
</evidence>
<dbReference type="InterPro" id="IPR001810">
    <property type="entry name" value="F-box_dom"/>
</dbReference>
<dbReference type="InterPro" id="IPR036047">
    <property type="entry name" value="F-box-like_dom_sf"/>
</dbReference>
<dbReference type="CDD" id="cd22157">
    <property type="entry name" value="F-box_AtFBW1-like"/>
    <property type="match status" value="1"/>
</dbReference>
<reference evidence="3 4" key="1">
    <citation type="submission" date="2016-09" db="EMBL/GenBank/DDBJ databases">
        <title>The draft genome of Dichanthelium oligosanthes: A C3 panicoid grass species.</title>
        <authorList>
            <person name="Studer A.J."/>
            <person name="Schnable J.C."/>
            <person name="Brutnell T.P."/>
        </authorList>
    </citation>
    <scope>NUCLEOTIDE SEQUENCE [LARGE SCALE GENOMIC DNA]</scope>
    <source>
        <strain evidence="4">cv. Kellogg 1175</strain>
        <tissue evidence="3">Leaf</tissue>
    </source>
</reference>
<accession>A0A1E5VWR1</accession>
<feature type="compositionally biased region" description="Low complexity" evidence="1">
    <location>
        <begin position="281"/>
        <end position="294"/>
    </location>
</feature>
<feature type="region of interest" description="Disordered" evidence="1">
    <location>
        <begin position="281"/>
        <end position="300"/>
    </location>
</feature>